<keyword evidence="1" id="KW-0812">Transmembrane</keyword>
<keyword evidence="1" id="KW-0472">Membrane</keyword>
<evidence type="ECO:0000313" key="2">
    <source>
        <dbReference type="EMBL" id="MFC7268047.1"/>
    </source>
</evidence>
<organism evidence="2 3">
    <name type="scientific">Microbacterium fluvii</name>
    <dbReference type="NCBI Taxonomy" id="415215"/>
    <lineage>
        <taxon>Bacteria</taxon>
        <taxon>Bacillati</taxon>
        <taxon>Actinomycetota</taxon>
        <taxon>Actinomycetes</taxon>
        <taxon>Micrococcales</taxon>
        <taxon>Microbacteriaceae</taxon>
        <taxon>Microbacterium</taxon>
    </lineage>
</organism>
<feature type="transmembrane region" description="Helical" evidence="1">
    <location>
        <begin position="82"/>
        <end position="103"/>
    </location>
</feature>
<evidence type="ECO:0008006" key="4">
    <source>
        <dbReference type="Google" id="ProtNLM"/>
    </source>
</evidence>
<evidence type="ECO:0000313" key="3">
    <source>
        <dbReference type="Proteomes" id="UP001596507"/>
    </source>
</evidence>
<feature type="transmembrane region" description="Helical" evidence="1">
    <location>
        <begin position="123"/>
        <end position="146"/>
    </location>
</feature>
<name>A0ABW2H9N0_9MICO</name>
<comment type="caution">
    <text evidence="2">The sequence shown here is derived from an EMBL/GenBank/DDBJ whole genome shotgun (WGS) entry which is preliminary data.</text>
</comment>
<feature type="transmembrane region" description="Helical" evidence="1">
    <location>
        <begin position="45"/>
        <end position="70"/>
    </location>
</feature>
<dbReference type="EMBL" id="JBHTBE010000001">
    <property type="protein sequence ID" value="MFC7268047.1"/>
    <property type="molecule type" value="Genomic_DNA"/>
</dbReference>
<accession>A0ABW2H9N0</accession>
<keyword evidence="1" id="KW-1133">Transmembrane helix</keyword>
<dbReference type="RefSeq" id="WP_262872967.1">
    <property type="nucleotide sequence ID" value="NZ_BAABKW010000005.1"/>
</dbReference>
<reference evidence="3" key="1">
    <citation type="journal article" date="2019" name="Int. J. Syst. Evol. Microbiol.">
        <title>The Global Catalogue of Microorganisms (GCM) 10K type strain sequencing project: providing services to taxonomists for standard genome sequencing and annotation.</title>
        <authorList>
            <consortium name="The Broad Institute Genomics Platform"/>
            <consortium name="The Broad Institute Genome Sequencing Center for Infectious Disease"/>
            <person name="Wu L."/>
            <person name="Ma J."/>
        </authorList>
    </citation>
    <scope>NUCLEOTIDE SEQUENCE [LARGE SCALE GENOMIC DNA]</scope>
    <source>
        <strain evidence="3">CGMCC 1.15772</strain>
    </source>
</reference>
<protein>
    <recommendedName>
        <fullName evidence="4">Integral membrane protein</fullName>
    </recommendedName>
</protein>
<keyword evidence="3" id="KW-1185">Reference proteome</keyword>
<gene>
    <name evidence="2" type="ORF">ACFQRL_03610</name>
</gene>
<proteinExistence type="predicted"/>
<dbReference type="Proteomes" id="UP001596507">
    <property type="component" value="Unassembled WGS sequence"/>
</dbReference>
<evidence type="ECO:0000256" key="1">
    <source>
        <dbReference type="SAM" id="Phobius"/>
    </source>
</evidence>
<sequence length="171" mass="17480">MTELLHAWALAPAAIGTCCLAADRRRVRAPELAASVLMLVAMLDAWSTRLVPAVAWAALLVAGAIVLAMVRSPRRGRRAVDSNTVAMAVHANVGMIAMAALQLGMGVGHTSPGAHQHGVGAQALTALLILGAVVYAVFSAVVAARAHRPLDRVQTVAMAVAVGLMAVAAAI</sequence>
<feature type="transmembrane region" description="Helical" evidence="1">
    <location>
        <begin position="153"/>
        <end position="170"/>
    </location>
</feature>